<protein>
    <submittedName>
        <fullName evidence="2">Uncharacterized protein</fullName>
    </submittedName>
</protein>
<evidence type="ECO:0000313" key="3">
    <source>
        <dbReference type="Proteomes" id="UP001596152"/>
    </source>
</evidence>
<feature type="signal peptide" evidence="1">
    <location>
        <begin position="1"/>
        <end position="23"/>
    </location>
</feature>
<gene>
    <name evidence="2" type="ORF">ACFPIE_05960</name>
</gene>
<proteinExistence type="predicted"/>
<keyword evidence="3" id="KW-1185">Reference proteome</keyword>
<evidence type="ECO:0000313" key="2">
    <source>
        <dbReference type="EMBL" id="MFC5343453.1"/>
    </source>
</evidence>
<name>A0ABW0FR61_9CAUL</name>
<evidence type="ECO:0000256" key="1">
    <source>
        <dbReference type="SAM" id="SignalP"/>
    </source>
</evidence>
<accession>A0ABW0FR61</accession>
<organism evidence="2 3">
    <name type="scientific">Brevundimonas staleyi</name>
    <dbReference type="NCBI Taxonomy" id="74326"/>
    <lineage>
        <taxon>Bacteria</taxon>
        <taxon>Pseudomonadati</taxon>
        <taxon>Pseudomonadota</taxon>
        <taxon>Alphaproteobacteria</taxon>
        <taxon>Caulobacterales</taxon>
        <taxon>Caulobacteraceae</taxon>
        <taxon>Brevundimonas</taxon>
    </lineage>
</organism>
<keyword evidence="1" id="KW-0732">Signal</keyword>
<sequence>MRGRSYIFPAFVALLLTAFPSAAQTETDEASEPPALVDELDSLCVEPAGDHVWTWSLARARGYVDLPPEEADGFRLWAFARELRTATRTVGGVEYRLMTAIGGSTPVGSNVLTDGSLVSLCWVSARPSQRGSVASSVRRYLGVGSFRVGDARIFPWIADGEARHGVRKVVFERRYHQLIREDHMEMISVANYGADWTILGYVRPRAPNATPDRLGRY</sequence>
<comment type="caution">
    <text evidence="2">The sequence shown here is derived from an EMBL/GenBank/DDBJ whole genome shotgun (WGS) entry which is preliminary data.</text>
</comment>
<reference evidence="3" key="1">
    <citation type="journal article" date="2019" name="Int. J. Syst. Evol. Microbiol.">
        <title>The Global Catalogue of Microorganisms (GCM) 10K type strain sequencing project: providing services to taxonomists for standard genome sequencing and annotation.</title>
        <authorList>
            <consortium name="The Broad Institute Genomics Platform"/>
            <consortium name="The Broad Institute Genome Sequencing Center for Infectious Disease"/>
            <person name="Wu L."/>
            <person name="Ma J."/>
        </authorList>
    </citation>
    <scope>NUCLEOTIDE SEQUENCE [LARGE SCALE GENOMIC DNA]</scope>
    <source>
        <strain evidence="3">JCM 12125</strain>
    </source>
</reference>
<dbReference type="Proteomes" id="UP001596152">
    <property type="component" value="Unassembled WGS sequence"/>
</dbReference>
<dbReference type="RefSeq" id="WP_374039242.1">
    <property type="nucleotide sequence ID" value="NZ_CP169082.1"/>
</dbReference>
<feature type="chain" id="PRO_5047382217" evidence="1">
    <location>
        <begin position="24"/>
        <end position="217"/>
    </location>
</feature>
<dbReference type="EMBL" id="JBHSLF010000014">
    <property type="protein sequence ID" value="MFC5343453.1"/>
    <property type="molecule type" value="Genomic_DNA"/>
</dbReference>